<evidence type="ECO:0000313" key="2">
    <source>
        <dbReference type="Proteomes" id="UP000002071"/>
    </source>
</evidence>
<dbReference type="AlphaFoldDB" id="C7NTV7"/>
<evidence type="ECO:0008006" key="3">
    <source>
        <dbReference type="Google" id="ProtNLM"/>
    </source>
</evidence>
<keyword evidence="2" id="KW-1185">Reference proteome</keyword>
<dbReference type="GeneID" id="8383031"/>
<dbReference type="Proteomes" id="UP000002071">
    <property type="component" value="Chromosome"/>
</dbReference>
<sequence>MDDAYRFAPAAPDEEYVHGAAAPGWHSAADQAVAVSAWIEFMRDRGIRRVCCLLPGADADGCGYNLEEYTAAFGEDNVVHAPLLDRQLGDSTVLEETILPFLEESVRRDEPVVVQGLSGLGRTGQVLAAWLVYGRGYQPDRAVETVEAMGRYPEEPIEFDRTTEEDLLGHLETVG</sequence>
<dbReference type="KEGG" id="hut:Huta_0761"/>
<accession>C7NTV7</accession>
<name>C7NTV7_HALUD</name>
<dbReference type="OrthoDB" id="117569at2157"/>
<dbReference type="eggNOG" id="arCOG03413">
    <property type="taxonomic scope" value="Archaea"/>
</dbReference>
<dbReference type="EMBL" id="CP001687">
    <property type="protein sequence ID" value="ACV10946.1"/>
    <property type="molecule type" value="Genomic_DNA"/>
</dbReference>
<dbReference type="InterPro" id="IPR029021">
    <property type="entry name" value="Prot-tyrosine_phosphatase-like"/>
</dbReference>
<dbReference type="SUPFAM" id="SSF52799">
    <property type="entry name" value="(Phosphotyrosine protein) phosphatases II"/>
    <property type="match status" value="1"/>
</dbReference>
<dbReference type="RefSeq" id="WP_015788526.1">
    <property type="nucleotide sequence ID" value="NC_013158.1"/>
</dbReference>
<gene>
    <name evidence="1" type="ordered locus">Huta_0761</name>
</gene>
<dbReference type="STRING" id="519442.Huta_0761"/>
<protein>
    <recommendedName>
        <fullName evidence="3">Dual specificity protein phosphatase</fullName>
    </recommendedName>
</protein>
<dbReference type="Pfam" id="PF22785">
    <property type="entry name" value="Tc-R-P"/>
    <property type="match status" value="1"/>
</dbReference>
<organism evidence="1 2">
    <name type="scientific">Halorhabdus utahensis (strain DSM 12940 / JCM 11049 / AX-2)</name>
    <dbReference type="NCBI Taxonomy" id="519442"/>
    <lineage>
        <taxon>Archaea</taxon>
        <taxon>Methanobacteriati</taxon>
        <taxon>Methanobacteriota</taxon>
        <taxon>Stenosarchaea group</taxon>
        <taxon>Halobacteria</taxon>
        <taxon>Halobacteriales</taxon>
        <taxon>Haloarculaceae</taxon>
        <taxon>Halorhabdus</taxon>
    </lineage>
</organism>
<dbReference type="Gene3D" id="3.90.190.10">
    <property type="entry name" value="Protein tyrosine phosphatase superfamily"/>
    <property type="match status" value="1"/>
</dbReference>
<proteinExistence type="predicted"/>
<dbReference type="HOGENOM" id="CLU_130849_0_0_2"/>
<reference evidence="1 2" key="1">
    <citation type="journal article" date="2009" name="Stand. Genomic Sci.">
        <title>Complete genome sequence of Halorhabdus utahensis type strain (AX-2).</title>
        <authorList>
            <person name="Anderson I."/>
            <person name="Tindall B.J."/>
            <person name="Pomrenke H."/>
            <person name="Goker M."/>
            <person name="Lapidus A."/>
            <person name="Nolan M."/>
            <person name="Copeland A."/>
            <person name="Glavina Del Rio T."/>
            <person name="Chen F."/>
            <person name="Tice H."/>
            <person name="Cheng J.F."/>
            <person name="Lucas S."/>
            <person name="Chertkov O."/>
            <person name="Bruce D."/>
            <person name="Brettin T."/>
            <person name="Detter J.C."/>
            <person name="Han C."/>
            <person name="Goodwin L."/>
            <person name="Land M."/>
            <person name="Hauser L."/>
            <person name="Chang Y.J."/>
            <person name="Jeffries C.D."/>
            <person name="Pitluck S."/>
            <person name="Pati A."/>
            <person name="Mavromatis K."/>
            <person name="Ivanova N."/>
            <person name="Ovchinnikova G."/>
            <person name="Chen A."/>
            <person name="Palaniappan K."/>
            <person name="Chain P."/>
            <person name="Rohde M."/>
            <person name="Bristow J."/>
            <person name="Eisen J.A."/>
            <person name="Markowitz V."/>
            <person name="Hugenholtz P."/>
            <person name="Kyrpides N.C."/>
            <person name="Klenk H.P."/>
        </authorList>
    </citation>
    <scope>NUCLEOTIDE SEQUENCE [LARGE SCALE GENOMIC DNA]</scope>
    <source>
        <strain evidence="2">DSM 12940 / JCM 11049 / AX-2</strain>
    </source>
</reference>
<evidence type="ECO:0000313" key="1">
    <source>
        <dbReference type="EMBL" id="ACV10946.1"/>
    </source>
</evidence>